<sequence>MGKLELMIQNVYIIIYVSLMSILSLLVNDRFMYLFWLYMDKNTILFIYTPIIFLFIKFI</sequence>
<accession>A0A3S4URY8</accession>
<organism evidence="2 3">
    <name type="scientific">Rodentibacter pneumotropicus</name>
    <dbReference type="NCBI Taxonomy" id="758"/>
    <lineage>
        <taxon>Bacteria</taxon>
        <taxon>Pseudomonadati</taxon>
        <taxon>Pseudomonadota</taxon>
        <taxon>Gammaproteobacteria</taxon>
        <taxon>Pasteurellales</taxon>
        <taxon>Pasteurellaceae</taxon>
        <taxon>Rodentibacter</taxon>
    </lineage>
</organism>
<name>A0A3S4URY8_9PAST</name>
<feature type="transmembrane region" description="Helical" evidence="1">
    <location>
        <begin position="33"/>
        <end position="56"/>
    </location>
</feature>
<feature type="transmembrane region" description="Helical" evidence="1">
    <location>
        <begin position="7"/>
        <end position="27"/>
    </location>
</feature>
<dbReference type="STRING" id="758.GCA_000730685_02174"/>
<keyword evidence="1" id="KW-0472">Membrane</keyword>
<evidence type="ECO:0000256" key="1">
    <source>
        <dbReference type="SAM" id="Phobius"/>
    </source>
</evidence>
<protein>
    <submittedName>
        <fullName evidence="2">Uncharacterized protein</fullName>
    </submittedName>
</protein>
<dbReference type="AlphaFoldDB" id="A0A3S4URY8"/>
<reference evidence="2 3" key="1">
    <citation type="submission" date="2018-12" db="EMBL/GenBank/DDBJ databases">
        <authorList>
            <consortium name="Pathogen Informatics"/>
        </authorList>
    </citation>
    <scope>NUCLEOTIDE SEQUENCE [LARGE SCALE GENOMIC DNA]</scope>
    <source>
        <strain evidence="2 3">NCTC8284</strain>
    </source>
</reference>
<dbReference type="EMBL" id="LR134405">
    <property type="protein sequence ID" value="VEH68379.1"/>
    <property type="molecule type" value="Genomic_DNA"/>
</dbReference>
<keyword evidence="1" id="KW-0812">Transmembrane</keyword>
<proteinExistence type="predicted"/>
<evidence type="ECO:0000313" key="3">
    <source>
        <dbReference type="Proteomes" id="UP000278733"/>
    </source>
</evidence>
<gene>
    <name evidence="2" type="ORF">NCTC8284_03612</name>
</gene>
<keyword evidence="1" id="KW-1133">Transmembrane helix</keyword>
<dbReference type="Proteomes" id="UP000278733">
    <property type="component" value="Chromosome"/>
</dbReference>
<dbReference type="KEGG" id="rpne:NCTC8284_03612"/>
<evidence type="ECO:0000313" key="2">
    <source>
        <dbReference type="EMBL" id="VEH68379.1"/>
    </source>
</evidence>